<reference evidence="1" key="1">
    <citation type="submission" date="2016-07" db="EMBL/GenBank/DDBJ databases">
        <authorList>
            <person name="Bretaudeau A."/>
        </authorList>
    </citation>
    <scope>NUCLEOTIDE SEQUENCE</scope>
    <source>
        <strain evidence="1">Rice</strain>
        <tissue evidence="1">Whole body</tissue>
    </source>
</reference>
<gene>
    <name evidence="1" type="ORF">SFRICE_007322</name>
</gene>
<organism evidence="1">
    <name type="scientific">Spodoptera frugiperda</name>
    <name type="common">Fall armyworm</name>
    <dbReference type="NCBI Taxonomy" id="7108"/>
    <lineage>
        <taxon>Eukaryota</taxon>
        <taxon>Metazoa</taxon>
        <taxon>Ecdysozoa</taxon>
        <taxon>Arthropoda</taxon>
        <taxon>Hexapoda</taxon>
        <taxon>Insecta</taxon>
        <taxon>Pterygota</taxon>
        <taxon>Neoptera</taxon>
        <taxon>Endopterygota</taxon>
        <taxon>Lepidoptera</taxon>
        <taxon>Glossata</taxon>
        <taxon>Ditrysia</taxon>
        <taxon>Noctuoidea</taxon>
        <taxon>Noctuidae</taxon>
        <taxon>Amphipyrinae</taxon>
        <taxon>Spodoptera</taxon>
    </lineage>
</organism>
<evidence type="ECO:0000313" key="1">
    <source>
        <dbReference type="EMBL" id="SOQ40041.1"/>
    </source>
</evidence>
<protein>
    <submittedName>
        <fullName evidence="1">SFRICE_007322</fullName>
    </submittedName>
</protein>
<sequence length="84" mass="9380">MLRNRGLGRLGTGVIGPPVTSLTQRKRCFTSAFCEAVVSLRMSLFYVERKLNESAFGALIGRLEFGTLIDRWAKDFAIMLLAIK</sequence>
<dbReference type="EMBL" id="ODYU01002493">
    <property type="protein sequence ID" value="SOQ40041.1"/>
    <property type="molecule type" value="Genomic_DNA"/>
</dbReference>
<dbReference type="AlphaFoldDB" id="A0A2H1VH12"/>
<proteinExistence type="predicted"/>
<accession>A0A2H1VH12</accession>
<name>A0A2H1VH12_SPOFR</name>